<sequence length="513" mass="54204">MHRAAATARAGRDEPLQHVAPRQHPARQLMNGTTTTARLLAATLLAVLVPAAPVAGAQPQDSQPNGTQAEQDAGPTPPPLTDRIKPENDGQPDRPYTRTSVGCVTSLDGNVQLQEKAWGQDVLRFQDLSAFATGANQTVAVIDTGVNQHDYLAGRLEGGGDYVEAGGDGLSDCDGHGTQVAGIIAAKPPSDDIGFRGIAPDAKILSIRQSSEFYEYKPPQGSQEEGRASAGSLDTLAEAVVEAADRNVDVINMSVDTCRAAANVPITASERNLQRALRYAVEEKDVVLVSSAGNIPGPNCREQNNSDPANPRFIVSPPWFSEYVLSVAAVDRSGDPAGFSMHGPWVSVAAPGTEIISLNPGDRDGLVNVTADEKGEQTPIQGTSFAAPYVAGLAALVRERFEKLGQPLTAKQIMERIKITAAHPAANGGHNIQVGYGMVNPVSALTTMIPAEENIPPDEAVEVPFEMPPPHERDWAPVQVAVIGSAGGLGLLLLTLFVVHTVRRQRGDRPDLS</sequence>
<evidence type="ECO:0000256" key="4">
    <source>
        <dbReference type="ARBA" id="ARBA00022670"/>
    </source>
</evidence>
<feature type="transmembrane region" description="Helical" evidence="13">
    <location>
        <begin position="475"/>
        <end position="499"/>
    </location>
</feature>
<dbReference type="PRINTS" id="PR00723">
    <property type="entry name" value="SUBTILISIN"/>
</dbReference>
<protein>
    <submittedName>
        <fullName evidence="15">Type VII secretion-associated serine protease mycosin</fullName>
    </submittedName>
</protein>
<name>A0A1Q8CMQ9_9PSEU</name>
<keyword evidence="3" id="KW-1003">Cell membrane</keyword>
<organism evidence="15 16">
    <name type="scientific">Actinophytocola xanthii</name>
    <dbReference type="NCBI Taxonomy" id="1912961"/>
    <lineage>
        <taxon>Bacteria</taxon>
        <taxon>Bacillati</taxon>
        <taxon>Actinomycetota</taxon>
        <taxon>Actinomycetes</taxon>
        <taxon>Pseudonocardiales</taxon>
        <taxon>Pseudonocardiaceae</taxon>
    </lineage>
</organism>
<dbReference type="PANTHER" id="PTHR43806">
    <property type="entry name" value="PEPTIDASE S8"/>
    <property type="match status" value="1"/>
</dbReference>
<dbReference type="InterPro" id="IPR023834">
    <property type="entry name" value="T7SS_pept_S8A_mycosin"/>
</dbReference>
<comment type="similarity">
    <text evidence="2 10 11">Belongs to the peptidase S8 family.</text>
</comment>
<evidence type="ECO:0000256" key="10">
    <source>
        <dbReference type="PROSITE-ProRule" id="PRU01240"/>
    </source>
</evidence>
<dbReference type="InterPro" id="IPR023828">
    <property type="entry name" value="Peptidase_S8_Ser-AS"/>
</dbReference>
<dbReference type="PROSITE" id="PS00137">
    <property type="entry name" value="SUBTILASE_HIS"/>
    <property type="match status" value="1"/>
</dbReference>
<feature type="domain" description="Peptidase S8/S53" evidence="14">
    <location>
        <begin position="134"/>
        <end position="437"/>
    </location>
</feature>
<dbReference type="PROSITE" id="PS00138">
    <property type="entry name" value="SUBTILASE_SER"/>
    <property type="match status" value="1"/>
</dbReference>
<evidence type="ECO:0000256" key="1">
    <source>
        <dbReference type="ARBA" id="ARBA00004162"/>
    </source>
</evidence>
<feature type="compositionally biased region" description="Polar residues" evidence="12">
    <location>
        <begin position="59"/>
        <end position="70"/>
    </location>
</feature>
<dbReference type="InterPro" id="IPR015500">
    <property type="entry name" value="Peptidase_S8_subtilisin-rel"/>
</dbReference>
<feature type="region of interest" description="Disordered" evidence="12">
    <location>
        <begin position="1"/>
        <end position="29"/>
    </location>
</feature>
<accession>A0A1Q8CMQ9</accession>
<dbReference type="InterPro" id="IPR036852">
    <property type="entry name" value="Peptidase_S8/S53_dom_sf"/>
</dbReference>
<proteinExistence type="inferred from homology"/>
<dbReference type="InterPro" id="IPR000209">
    <property type="entry name" value="Peptidase_S8/S53_dom"/>
</dbReference>
<dbReference type="EMBL" id="MSIE01000039">
    <property type="protein sequence ID" value="OLF15642.1"/>
    <property type="molecule type" value="Genomic_DNA"/>
</dbReference>
<gene>
    <name evidence="15" type="ORF">BU204_21150</name>
</gene>
<feature type="active site" description="Charge relay system" evidence="10">
    <location>
        <position position="143"/>
    </location>
</feature>
<reference evidence="15 16" key="1">
    <citation type="submission" date="2016-12" db="EMBL/GenBank/DDBJ databases">
        <title>The draft genome sequence of Actinophytocola sp. 11-183.</title>
        <authorList>
            <person name="Wang W."/>
            <person name="Yuan L."/>
        </authorList>
    </citation>
    <scope>NUCLEOTIDE SEQUENCE [LARGE SCALE GENOMIC DNA]</scope>
    <source>
        <strain evidence="15 16">11-183</strain>
    </source>
</reference>
<keyword evidence="16" id="KW-1185">Reference proteome</keyword>
<evidence type="ECO:0000256" key="6">
    <source>
        <dbReference type="ARBA" id="ARBA00022801"/>
    </source>
</evidence>
<evidence type="ECO:0000313" key="16">
    <source>
        <dbReference type="Proteomes" id="UP000185596"/>
    </source>
</evidence>
<keyword evidence="7 10" id="KW-0720">Serine protease</keyword>
<evidence type="ECO:0000256" key="5">
    <source>
        <dbReference type="ARBA" id="ARBA00022692"/>
    </source>
</evidence>
<comment type="subcellular location">
    <subcellularLocation>
        <location evidence="1">Cell membrane</location>
        <topology evidence="1">Single-pass membrane protein</topology>
    </subcellularLocation>
</comment>
<evidence type="ECO:0000256" key="13">
    <source>
        <dbReference type="SAM" id="Phobius"/>
    </source>
</evidence>
<dbReference type="InterPro" id="IPR050131">
    <property type="entry name" value="Peptidase_S8_subtilisin-like"/>
</dbReference>
<evidence type="ECO:0000256" key="8">
    <source>
        <dbReference type="ARBA" id="ARBA00022989"/>
    </source>
</evidence>
<feature type="compositionally biased region" description="Basic and acidic residues" evidence="12">
    <location>
        <begin position="82"/>
        <end position="96"/>
    </location>
</feature>
<evidence type="ECO:0000256" key="3">
    <source>
        <dbReference type="ARBA" id="ARBA00022475"/>
    </source>
</evidence>
<dbReference type="GO" id="GO:0005886">
    <property type="term" value="C:plasma membrane"/>
    <property type="evidence" value="ECO:0007669"/>
    <property type="project" value="UniProtKB-SubCell"/>
</dbReference>
<keyword evidence="4 10" id="KW-0645">Protease</keyword>
<keyword evidence="5 13" id="KW-0812">Transmembrane</keyword>
<evidence type="ECO:0000256" key="7">
    <source>
        <dbReference type="ARBA" id="ARBA00022825"/>
    </source>
</evidence>
<dbReference type="SUPFAM" id="SSF52743">
    <property type="entry name" value="Subtilisin-like"/>
    <property type="match status" value="1"/>
</dbReference>
<feature type="active site" description="Charge relay system" evidence="10">
    <location>
        <position position="384"/>
    </location>
</feature>
<dbReference type="NCBIfam" id="TIGR03921">
    <property type="entry name" value="T7SS_mycosin"/>
    <property type="match status" value="1"/>
</dbReference>
<dbReference type="GO" id="GO:0006508">
    <property type="term" value="P:proteolysis"/>
    <property type="evidence" value="ECO:0007669"/>
    <property type="project" value="UniProtKB-KW"/>
</dbReference>
<keyword evidence="8 13" id="KW-1133">Transmembrane helix</keyword>
<dbReference type="Pfam" id="PF00082">
    <property type="entry name" value="Peptidase_S8"/>
    <property type="match status" value="1"/>
</dbReference>
<evidence type="ECO:0000256" key="12">
    <source>
        <dbReference type="SAM" id="MobiDB-lite"/>
    </source>
</evidence>
<dbReference type="GO" id="GO:0004252">
    <property type="term" value="F:serine-type endopeptidase activity"/>
    <property type="evidence" value="ECO:0007669"/>
    <property type="project" value="UniProtKB-UniRule"/>
</dbReference>
<keyword evidence="6 10" id="KW-0378">Hydrolase</keyword>
<evidence type="ECO:0000256" key="2">
    <source>
        <dbReference type="ARBA" id="ARBA00011073"/>
    </source>
</evidence>
<evidence type="ECO:0000256" key="11">
    <source>
        <dbReference type="RuleBase" id="RU003355"/>
    </source>
</evidence>
<dbReference type="PROSITE" id="PS51892">
    <property type="entry name" value="SUBTILASE"/>
    <property type="match status" value="1"/>
</dbReference>
<evidence type="ECO:0000313" key="15">
    <source>
        <dbReference type="EMBL" id="OLF15642.1"/>
    </source>
</evidence>
<keyword evidence="9 13" id="KW-0472">Membrane</keyword>
<dbReference type="AlphaFoldDB" id="A0A1Q8CMQ9"/>
<dbReference type="PANTHER" id="PTHR43806:SF11">
    <property type="entry name" value="CEREVISIN-RELATED"/>
    <property type="match status" value="1"/>
</dbReference>
<feature type="active site" description="Charge relay system" evidence="10">
    <location>
        <position position="176"/>
    </location>
</feature>
<evidence type="ECO:0000256" key="9">
    <source>
        <dbReference type="ARBA" id="ARBA00023136"/>
    </source>
</evidence>
<dbReference type="PROSITE" id="PS00136">
    <property type="entry name" value="SUBTILASE_ASP"/>
    <property type="match status" value="1"/>
</dbReference>
<dbReference type="InterPro" id="IPR022398">
    <property type="entry name" value="Peptidase_S8_His-AS"/>
</dbReference>
<feature type="region of interest" description="Disordered" evidence="12">
    <location>
        <begin position="56"/>
        <end position="101"/>
    </location>
</feature>
<evidence type="ECO:0000259" key="14">
    <source>
        <dbReference type="Pfam" id="PF00082"/>
    </source>
</evidence>
<dbReference type="STRING" id="1912961.BU204_21150"/>
<comment type="caution">
    <text evidence="15">The sequence shown here is derived from an EMBL/GenBank/DDBJ whole genome shotgun (WGS) entry which is preliminary data.</text>
</comment>
<dbReference type="InterPro" id="IPR023827">
    <property type="entry name" value="Peptidase_S8_Asp-AS"/>
</dbReference>
<dbReference type="Gene3D" id="3.40.50.200">
    <property type="entry name" value="Peptidase S8/S53 domain"/>
    <property type="match status" value="1"/>
</dbReference>
<dbReference type="Proteomes" id="UP000185596">
    <property type="component" value="Unassembled WGS sequence"/>
</dbReference>